<evidence type="ECO:0000256" key="6">
    <source>
        <dbReference type="ARBA" id="ARBA00035289"/>
    </source>
</evidence>
<dbReference type="GO" id="GO:0005762">
    <property type="term" value="C:mitochondrial large ribosomal subunit"/>
    <property type="evidence" value="ECO:0007669"/>
    <property type="project" value="TreeGrafter"/>
</dbReference>
<dbReference type="Proteomes" id="UP000308652">
    <property type="component" value="Unassembled WGS sequence"/>
</dbReference>
<dbReference type="GO" id="GO:0032543">
    <property type="term" value="P:mitochondrial translation"/>
    <property type="evidence" value="ECO:0007669"/>
    <property type="project" value="TreeGrafter"/>
</dbReference>
<name>A0A5C3M8M3_9AGAR</name>
<feature type="coiled-coil region" evidence="8">
    <location>
        <begin position="319"/>
        <end position="367"/>
    </location>
</feature>
<gene>
    <name evidence="10" type="ORF">BDQ12DRAFT_733981</name>
</gene>
<evidence type="ECO:0000313" key="10">
    <source>
        <dbReference type="EMBL" id="TFK40786.1"/>
    </source>
</evidence>
<keyword evidence="8" id="KW-0175">Coiled coil</keyword>
<evidence type="ECO:0000313" key="11">
    <source>
        <dbReference type="Proteomes" id="UP000308652"/>
    </source>
</evidence>
<organism evidence="10 11">
    <name type="scientific">Crucibulum laeve</name>
    <dbReference type="NCBI Taxonomy" id="68775"/>
    <lineage>
        <taxon>Eukaryota</taxon>
        <taxon>Fungi</taxon>
        <taxon>Dikarya</taxon>
        <taxon>Basidiomycota</taxon>
        <taxon>Agaricomycotina</taxon>
        <taxon>Agaricomycetes</taxon>
        <taxon>Agaricomycetidae</taxon>
        <taxon>Agaricales</taxon>
        <taxon>Agaricineae</taxon>
        <taxon>Nidulariaceae</taxon>
        <taxon>Crucibulum</taxon>
    </lineage>
</organism>
<protein>
    <recommendedName>
        <fullName evidence="6">Large ribosomal subunit protein uL29m</fullName>
    </recommendedName>
    <alternativeName>
        <fullName evidence="7">54S ribosomal protein L4, mitochondrial</fullName>
    </alternativeName>
</protein>
<dbReference type="PANTHER" id="PTHR21183:SF18">
    <property type="entry name" value="LARGE RIBOSOMAL SUBUNIT PROTEIN UL29M"/>
    <property type="match status" value="1"/>
</dbReference>
<keyword evidence="3 10" id="KW-0689">Ribosomal protein</keyword>
<dbReference type="OrthoDB" id="270763at2759"/>
<dbReference type="InterPro" id="IPR010729">
    <property type="entry name" value="Ribosomal_uL29_mit"/>
</dbReference>
<reference evidence="10 11" key="1">
    <citation type="journal article" date="2019" name="Nat. Ecol. Evol.">
        <title>Megaphylogeny resolves global patterns of mushroom evolution.</title>
        <authorList>
            <person name="Varga T."/>
            <person name="Krizsan K."/>
            <person name="Foldi C."/>
            <person name="Dima B."/>
            <person name="Sanchez-Garcia M."/>
            <person name="Sanchez-Ramirez S."/>
            <person name="Szollosi G.J."/>
            <person name="Szarkandi J.G."/>
            <person name="Papp V."/>
            <person name="Albert L."/>
            <person name="Andreopoulos W."/>
            <person name="Angelini C."/>
            <person name="Antonin V."/>
            <person name="Barry K.W."/>
            <person name="Bougher N.L."/>
            <person name="Buchanan P."/>
            <person name="Buyck B."/>
            <person name="Bense V."/>
            <person name="Catcheside P."/>
            <person name="Chovatia M."/>
            <person name="Cooper J."/>
            <person name="Damon W."/>
            <person name="Desjardin D."/>
            <person name="Finy P."/>
            <person name="Geml J."/>
            <person name="Haridas S."/>
            <person name="Hughes K."/>
            <person name="Justo A."/>
            <person name="Karasinski D."/>
            <person name="Kautmanova I."/>
            <person name="Kiss B."/>
            <person name="Kocsube S."/>
            <person name="Kotiranta H."/>
            <person name="LaButti K.M."/>
            <person name="Lechner B.E."/>
            <person name="Liimatainen K."/>
            <person name="Lipzen A."/>
            <person name="Lukacs Z."/>
            <person name="Mihaltcheva S."/>
            <person name="Morgado L.N."/>
            <person name="Niskanen T."/>
            <person name="Noordeloos M.E."/>
            <person name="Ohm R.A."/>
            <person name="Ortiz-Santana B."/>
            <person name="Ovrebo C."/>
            <person name="Racz N."/>
            <person name="Riley R."/>
            <person name="Savchenko A."/>
            <person name="Shiryaev A."/>
            <person name="Soop K."/>
            <person name="Spirin V."/>
            <person name="Szebenyi C."/>
            <person name="Tomsovsky M."/>
            <person name="Tulloss R.E."/>
            <person name="Uehling J."/>
            <person name="Grigoriev I.V."/>
            <person name="Vagvolgyi C."/>
            <person name="Papp T."/>
            <person name="Martin F.M."/>
            <person name="Miettinen O."/>
            <person name="Hibbett D.S."/>
            <person name="Nagy L.G."/>
        </authorList>
    </citation>
    <scope>NUCLEOTIDE SEQUENCE [LARGE SCALE GENOMIC DNA]</scope>
    <source>
        <strain evidence="10 11">CBS 166.37</strain>
    </source>
</reference>
<proteinExistence type="inferred from homology"/>
<keyword evidence="4" id="KW-0496">Mitochondrion</keyword>
<dbReference type="EMBL" id="ML213596">
    <property type="protein sequence ID" value="TFK40786.1"/>
    <property type="molecule type" value="Genomic_DNA"/>
</dbReference>
<feature type="region of interest" description="Disordered" evidence="9">
    <location>
        <begin position="28"/>
        <end position="51"/>
    </location>
</feature>
<keyword evidence="5" id="KW-0687">Ribonucleoprotein</keyword>
<evidence type="ECO:0000256" key="4">
    <source>
        <dbReference type="ARBA" id="ARBA00023128"/>
    </source>
</evidence>
<evidence type="ECO:0000256" key="8">
    <source>
        <dbReference type="SAM" id="Coils"/>
    </source>
</evidence>
<evidence type="ECO:0000256" key="5">
    <source>
        <dbReference type="ARBA" id="ARBA00023274"/>
    </source>
</evidence>
<sequence length="388" mass="42961">MFSLINRAPKRVQRSLVRSFAEIVATAPSADSSSIPPPTIAGPNSESAEAAPRTFKYKKGARRIPTKQDHGLYAFFRRKEQKEGEDLVGDARFEVVEAPETNQIISGRAWTAAELRLKSFDDLHTLWYVVLRERNLLATQKEEARRMGVVNTQLQVSSDKVHECRKTMARIKAIMNERRLAYEGAIKLVELEQEDVEDRELLKRLRADVSVAQQEAQKAKSANAKNARELEVEADIALAKEAITSAKERVKEARVAAATEQDPAKAKQADKERRRAEVDLQAAKSVQRAAARQKAAELARKRQLALVEKVKAKDAQLVAKKEKEVAAAAAKDAQSAEEAAMAAKKAEMKKEEEVRKAAAAVELLKEQRAKEKLARLPVGAAAAGLFGR</sequence>
<dbReference type="GO" id="GO:0003735">
    <property type="term" value="F:structural constituent of ribosome"/>
    <property type="evidence" value="ECO:0007669"/>
    <property type="project" value="InterPro"/>
</dbReference>
<dbReference type="STRING" id="68775.A0A5C3M8M3"/>
<evidence type="ECO:0000256" key="1">
    <source>
        <dbReference type="ARBA" id="ARBA00004173"/>
    </source>
</evidence>
<keyword evidence="11" id="KW-1185">Reference proteome</keyword>
<feature type="region of interest" description="Disordered" evidence="9">
    <location>
        <begin position="254"/>
        <end position="275"/>
    </location>
</feature>
<evidence type="ECO:0000256" key="3">
    <source>
        <dbReference type="ARBA" id="ARBA00022980"/>
    </source>
</evidence>
<comment type="subcellular location">
    <subcellularLocation>
        <location evidence="1">Mitochondrion</location>
    </subcellularLocation>
</comment>
<dbReference type="AlphaFoldDB" id="A0A5C3M8M3"/>
<comment type="similarity">
    <text evidence="2">Belongs to the universal ribosomal protein uL29 family.</text>
</comment>
<accession>A0A5C3M8M3</accession>
<feature type="compositionally biased region" description="Basic and acidic residues" evidence="9">
    <location>
        <begin position="262"/>
        <end position="275"/>
    </location>
</feature>
<evidence type="ECO:0000256" key="9">
    <source>
        <dbReference type="SAM" id="MobiDB-lite"/>
    </source>
</evidence>
<dbReference type="Gene3D" id="6.10.330.20">
    <property type="match status" value="1"/>
</dbReference>
<dbReference type="Pfam" id="PF06984">
    <property type="entry name" value="MRP-L47"/>
    <property type="match status" value="1"/>
</dbReference>
<dbReference type="PANTHER" id="PTHR21183">
    <property type="entry name" value="RIBOSOMAL PROTEIN L47, MITOCHONDRIAL-RELATED"/>
    <property type="match status" value="1"/>
</dbReference>
<evidence type="ECO:0000256" key="2">
    <source>
        <dbReference type="ARBA" id="ARBA00009254"/>
    </source>
</evidence>
<evidence type="ECO:0000256" key="7">
    <source>
        <dbReference type="ARBA" id="ARBA00035399"/>
    </source>
</evidence>
<dbReference type="InterPro" id="IPR038340">
    <property type="entry name" value="MRP-L47_sf"/>
</dbReference>